<keyword evidence="1" id="KW-0472">Membrane</keyword>
<evidence type="ECO:0000313" key="4">
    <source>
        <dbReference type="Proteomes" id="UP000214739"/>
    </source>
</evidence>
<dbReference type="EMBL" id="BDGB01000034">
    <property type="protein sequence ID" value="GAW71501.1"/>
    <property type="molecule type" value="Genomic_DNA"/>
</dbReference>
<feature type="transmembrane region" description="Helical" evidence="1">
    <location>
        <begin position="104"/>
        <end position="127"/>
    </location>
</feature>
<evidence type="ECO:0000313" key="2">
    <source>
        <dbReference type="EMBL" id="GAW71501.1"/>
    </source>
</evidence>
<reference evidence="3 5" key="2">
    <citation type="journal article" date="2019" name="Appl. Microbiol. Biotechnol.">
        <title>Uncovering carbohydrate metabolism through a genotype-phenotype association study of 56 lactic acid bacteria genomes.</title>
        <authorList>
            <person name="Buron-Moles G."/>
            <person name="Chailyan A."/>
            <person name="Dolejs I."/>
            <person name="Forster J."/>
            <person name="Miks M.H."/>
        </authorList>
    </citation>
    <scope>NUCLEOTIDE SEQUENCE [LARGE SCALE GENOMIC DNA]</scope>
    <source>
        <strain evidence="3 5">DSM 10551</strain>
    </source>
</reference>
<dbReference type="AlphaFoldDB" id="A0A224VG78"/>
<dbReference type="Proteomes" id="UP000294668">
    <property type="component" value="Unassembled WGS sequence"/>
</dbReference>
<reference evidence="3" key="3">
    <citation type="submission" date="2019-02" db="EMBL/GenBank/DDBJ databases">
        <authorList>
            <person name="Buron G."/>
            <person name="Chaylann A."/>
            <person name="Dolejs I."/>
            <person name="Forster J."/>
            <person name="Miks M.H."/>
        </authorList>
    </citation>
    <scope>NUCLEOTIDE SEQUENCE</scope>
    <source>
        <strain evidence="3">DSM 10551</strain>
    </source>
</reference>
<feature type="transmembrane region" description="Helical" evidence="1">
    <location>
        <begin position="133"/>
        <end position="155"/>
    </location>
</feature>
<evidence type="ECO:0000256" key="1">
    <source>
        <dbReference type="SAM" id="Phobius"/>
    </source>
</evidence>
<dbReference type="EMBL" id="PUFL01000092">
    <property type="protein sequence ID" value="TDG87918.1"/>
    <property type="molecule type" value="Genomic_DNA"/>
</dbReference>
<dbReference type="Proteomes" id="UP000214739">
    <property type="component" value="Unassembled WGS sequence"/>
</dbReference>
<gene>
    <name evidence="3" type="ORF">C5L28_001063</name>
    <name evidence="2" type="ORF">LPKJCM_00582</name>
</gene>
<comment type="caution">
    <text evidence="2">The sequence shown here is derived from an EMBL/GenBank/DDBJ whole genome shotgun (WGS) entry which is preliminary data.</text>
</comment>
<keyword evidence="1" id="KW-0812">Transmembrane</keyword>
<reference evidence="2 4" key="1">
    <citation type="journal article" date="2017" name="Biosci Microbiota Food Health">
        <title>Genomic characterization reconfirms the taxonomic status of Lactobacillus parakefiri.</title>
        <authorList>
            <person name="Tanizawa Y."/>
            <person name="Kobayashi H."/>
            <person name="Kaminuma E."/>
            <person name="Sakamoto M."/>
            <person name="Ohkuma M."/>
            <person name="Nakamura Y."/>
            <person name="Arita M."/>
            <person name="Tohno M."/>
        </authorList>
    </citation>
    <scope>NUCLEOTIDE SEQUENCE [LARGE SCALE GENOMIC DNA]</scope>
    <source>
        <strain evidence="2 4">JCM 8573</strain>
    </source>
</reference>
<dbReference type="RefSeq" id="WP_057962756.1">
    <property type="nucleotide sequence ID" value="NZ_BAAAXO010000073.1"/>
</dbReference>
<sequence length="176" mass="19728">MHLYKHVDISNNRNLVYGLNVAAVIAFLGFLWLFGGLVGSMTVKFNKDYFVWLIVALLVIVTIHEVLHGILYKVFKPNGKIKVRFRSGMLSVSSPKSLYTKGQFIWIGVTPFVVISLALIAMFLLGWLPGELFLSLAALHGASCVGDFYLVWLVISSPKHYYISDRENGIDIYSPS</sequence>
<proteinExistence type="predicted"/>
<dbReference type="OrthoDB" id="2365065at2"/>
<evidence type="ECO:0000313" key="3">
    <source>
        <dbReference type="EMBL" id="TDG87918.1"/>
    </source>
</evidence>
<protein>
    <submittedName>
        <fullName evidence="2">Putative transcriptional regulator</fullName>
    </submittedName>
</protein>
<accession>A0A224VG78</accession>
<dbReference type="InterPro" id="IPR021683">
    <property type="entry name" value="DUF3267"/>
</dbReference>
<organism evidence="2 4">
    <name type="scientific">Lentilactobacillus parakefiri</name>
    <dbReference type="NCBI Taxonomy" id="152332"/>
    <lineage>
        <taxon>Bacteria</taxon>
        <taxon>Bacillati</taxon>
        <taxon>Bacillota</taxon>
        <taxon>Bacilli</taxon>
        <taxon>Lactobacillales</taxon>
        <taxon>Lactobacillaceae</taxon>
        <taxon>Lentilactobacillus</taxon>
    </lineage>
</organism>
<feature type="transmembrane region" description="Helical" evidence="1">
    <location>
        <begin position="15"/>
        <end position="37"/>
    </location>
</feature>
<dbReference type="Pfam" id="PF11667">
    <property type="entry name" value="DUF3267"/>
    <property type="match status" value="1"/>
</dbReference>
<keyword evidence="5" id="KW-1185">Reference proteome</keyword>
<keyword evidence="1" id="KW-1133">Transmembrane helix</keyword>
<name>A0A224VG78_9LACO</name>
<feature type="transmembrane region" description="Helical" evidence="1">
    <location>
        <begin position="49"/>
        <end position="72"/>
    </location>
</feature>
<evidence type="ECO:0000313" key="5">
    <source>
        <dbReference type="Proteomes" id="UP000294668"/>
    </source>
</evidence>